<feature type="transmembrane region" description="Helical" evidence="1">
    <location>
        <begin position="49"/>
        <end position="69"/>
    </location>
</feature>
<gene>
    <name evidence="2" type="ORF">H9828_06795</name>
</gene>
<reference evidence="2" key="1">
    <citation type="journal article" date="2021" name="PeerJ">
        <title>Extensive microbial diversity within the chicken gut microbiome revealed by metagenomics and culture.</title>
        <authorList>
            <person name="Gilroy R."/>
            <person name="Ravi A."/>
            <person name="Getino M."/>
            <person name="Pursley I."/>
            <person name="Horton D.L."/>
            <person name="Alikhan N.F."/>
            <person name="Baker D."/>
            <person name="Gharbi K."/>
            <person name="Hall N."/>
            <person name="Watson M."/>
            <person name="Adriaenssens E.M."/>
            <person name="Foster-Nyarko E."/>
            <person name="Jarju S."/>
            <person name="Secka A."/>
            <person name="Antonio M."/>
            <person name="Oren A."/>
            <person name="Chaudhuri R.R."/>
            <person name="La Ragione R."/>
            <person name="Hildebrand F."/>
            <person name="Pallen M.J."/>
        </authorList>
    </citation>
    <scope>NUCLEOTIDE SEQUENCE</scope>
    <source>
        <strain evidence="2">5134</strain>
    </source>
</reference>
<keyword evidence="1" id="KW-0472">Membrane</keyword>
<reference evidence="2" key="2">
    <citation type="submission" date="2021-04" db="EMBL/GenBank/DDBJ databases">
        <authorList>
            <person name="Gilroy R."/>
        </authorList>
    </citation>
    <scope>NUCLEOTIDE SEQUENCE</scope>
    <source>
        <strain evidence="2">5134</strain>
    </source>
</reference>
<dbReference type="Proteomes" id="UP000886844">
    <property type="component" value="Unassembled WGS sequence"/>
</dbReference>
<proteinExistence type="predicted"/>
<name>A0A9D2CC84_9BACT</name>
<dbReference type="AlphaFoldDB" id="A0A9D2CC84"/>
<keyword evidence="1" id="KW-1133">Transmembrane helix</keyword>
<organism evidence="2 3">
    <name type="scientific">Candidatus Alistipes intestinigallinarum</name>
    <dbReference type="NCBI Taxonomy" id="2838440"/>
    <lineage>
        <taxon>Bacteria</taxon>
        <taxon>Pseudomonadati</taxon>
        <taxon>Bacteroidota</taxon>
        <taxon>Bacteroidia</taxon>
        <taxon>Bacteroidales</taxon>
        <taxon>Rikenellaceae</taxon>
        <taxon>Alistipes</taxon>
    </lineage>
</organism>
<comment type="caution">
    <text evidence="2">The sequence shown here is derived from an EMBL/GenBank/DDBJ whole genome shotgun (WGS) entry which is preliminary data.</text>
</comment>
<dbReference type="EMBL" id="DXDA01000056">
    <property type="protein sequence ID" value="HIY69107.1"/>
    <property type="molecule type" value="Genomic_DNA"/>
</dbReference>
<accession>A0A9D2CC84</accession>
<sequence length="157" mass="18111">MKYFIRSLKYFCALCVLCAAIMYLNRLAGTARLSIPETLYVMFHTPRGMLLPGAILLLAAFYPKFGFIVRQVEGDVVENREQILNAFRSEGFSLRSEADGVMTFRADNWAKKLGLLGEDEIKVEQYGQWIRIEGIRRGVARVHYRLDSYLNRIGRHE</sequence>
<evidence type="ECO:0000313" key="2">
    <source>
        <dbReference type="EMBL" id="HIY69107.1"/>
    </source>
</evidence>
<evidence type="ECO:0000256" key="1">
    <source>
        <dbReference type="SAM" id="Phobius"/>
    </source>
</evidence>
<keyword evidence="1" id="KW-0812">Transmembrane</keyword>
<protein>
    <submittedName>
        <fullName evidence="2">Uncharacterized protein</fullName>
    </submittedName>
</protein>
<evidence type="ECO:0000313" key="3">
    <source>
        <dbReference type="Proteomes" id="UP000886844"/>
    </source>
</evidence>